<organism evidence="8">
    <name type="scientific">marine sediment metagenome</name>
    <dbReference type="NCBI Taxonomy" id="412755"/>
    <lineage>
        <taxon>unclassified sequences</taxon>
        <taxon>metagenomes</taxon>
        <taxon>ecological metagenomes</taxon>
    </lineage>
</organism>
<comment type="subcellular location">
    <subcellularLocation>
        <location evidence="1">Membrane</location>
        <topology evidence="1">Multi-pass membrane protein</topology>
    </subcellularLocation>
</comment>
<evidence type="ECO:0000313" key="8">
    <source>
        <dbReference type="EMBL" id="GAI93666.1"/>
    </source>
</evidence>
<reference evidence="8" key="1">
    <citation type="journal article" date="2014" name="Front. Microbiol.">
        <title>High frequency of phylogenetically diverse reductive dehalogenase-homologous genes in deep subseafloor sedimentary metagenomes.</title>
        <authorList>
            <person name="Kawai M."/>
            <person name="Futagami T."/>
            <person name="Toyoda A."/>
            <person name="Takaki Y."/>
            <person name="Nishi S."/>
            <person name="Hori S."/>
            <person name="Arai W."/>
            <person name="Tsubouchi T."/>
            <person name="Morono Y."/>
            <person name="Uchiyama I."/>
            <person name="Ito T."/>
            <person name="Fujiyama A."/>
            <person name="Inagaki F."/>
            <person name="Takami H."/>
        </authorList>
    </citation>
    <scope>NUCLEOTIDE SEQUENCE</scope>
    <source>
        <strain evidence="8">Expedition CK06-06</strain>
    </source>
</reference>
<sequence length="168" mass="19421">PKDTGDFRLMDRKVVDEIKNMREKHRFIRGMVSWVGFRQIPVLYERKPRFAGKTNYPLKKMLMFSLDAILSFSILPLRLITLLGMVIVVVALFFSSLIFIVRMSQPDYFIPGFSATTLILLFFGGIQLFAIGVVGEYLGRIYEEIKRRPLYIISDSYKTNSKNKPGIN</sequence>
<feature type="transmembrane region" description="Helical" evidence="7">
    <location>
        <begin position="68"/>
        <end position="101"/>
    </location>
</feature>
<evidence type="ECO:0000256" key="2">
    <source>
        <dbReference type="ARBA" id="ARBA00022676"/>
    </source>
</evidence>
<comment type="caution">
    <text evidence="8">The sequence shown here is derived from an EMBL/GenBank/DDBJ whole genome shotgun (WGS) entry which is preliminary data.</text>
</comment>
<protein>
    <recommendedName>
        <fullName evidence="9">Glycosyltransferase 2-like domain-containing protein</fullName>
    </recommendedName>
</protein>
<dbReference type="GO" id="GO:0005886">
    <property type="term" value="C:plasma membrane"/>
    <property type="evidence" value="ECO:0007669"/>
    <property type="project" value="TreeGrafter"/>
</dbReference>
<dbReference type="EMBL" id="BARW01015343">
    <property type="protein sequence ID" value="GAI93666.1"/>
    <property type="molecule type" value="Genomic_DNA"/>
</dbReference>
<evidence type="ECO:0000256" key="3">
    <source>
        <dbReference type="ARBA" id="ARBA00022679"/>
    </source>
</evidence>
<evidence type="ECO:0008006" key="9">
    <source>
        <dbReference type="Google" id="ProtNLM"/>
    </source>
</evidence>
<evidence type="ECO:0000256" key="7">
    <source>
        <dbReference type="SAM" id="Phobius"/>
    </source>
</evidence>
<proteinExistence type="predicted"/>
<feature type="non-terminal residue" evidence="8">
    <location>
        <position position="1"/>
    </location>
</feature>
<keyword evidence="2" id="KW-0328">Glycosyltransferase</keyword>
<feature type="transmembrane region" description="Helical" evidence="7">
    <location>
        <begin position="113"/>
        <end position="138"/>
    </location>
</feature>
<dbReference type="InterPro" id="IPR050256">
    <property type="entry name" value="Glycosyltransferase_2"/>
</dbReference>
<accession>X1TQM6</accession>
<evidence type="ECO:0000256" key="6">
    <source>
        <dbReference type="ARBA" id="ARBA00023136"/>
    </source>
</evidence>
<keyword evidence="3" id="KW-0808">Transferase</keyword>
<keyword evidence="4 7" id="KW-0812">Transmembrane</keyword>
<evidence type="ECO:0000256" key="5">
    <source>
        <dbReference type="ARBA" id="ARBA00022989"/>
    </source>
</evidence>
<dbReference type="PANTHER" id="PTHR48090:SF1">
    <property type="entry name" value="PROPHAGE BACTOPRENOL GLUCOSYL TRANSFERASE HOMOLOG"/>
    <property type="match status" value="1"/>
</dbReference>
<dbReference type="PANTHER" id="PTHR48090">
    <property type="entry name" value="UNDECAPRENYL-PHOSPHATE 4-DEOXY-4-FORMAMIDO-L-ARABINOSE TRANSFERASE-RELATED"/>
    <property type="match status" value="1"/>
</dbReference>
<keyword evidence="5 7" id="KW-1133">Transmembrane helix</keyword>
<keyword evidence="6 7" id="KW-0472">Membrane</keyword>
<gene>
    <name evidence="8" type="ORF">S12H4_26957</name>
</gene>
<evidence type="ECO:0000256" key="4">
    <source>
        <dbReference type="ARBA" id="ARBA00022692"/>
    </source>
</evidence>
<dbReference type="GO" id="GO:0016757">
    <property type="term" value="F:glycosyltransferase activity"/>
    <property type="evidence" value="ECO:0007669"/>
    <property type="project" value="UniProtKB-KW"/>
</dbReference>
<name>X1TQM6_9ZZZZ</name>
<dbReference type="AlphaFoldDB" id="X1TQM6"/>
<evidence type="ECO:0000256" key="1">
    <source>
        <dbReference type="ARBA" id="ARBA00004141"/>
    </source>
</evidence>